<dbReference type="PROSITE" id="PS50878">
    <property type="entry name" value="RT_POL"/>
    <property type="match status" value="1"/>
</dbReference>
<dbReference type="KEGG" id="fte:Fluta_2796"/>
<gene>
    <name evidence="3" type="ordered locus">Fluta_2796</name>
</gene>
<dbReference type="InterPro" id="IPR000477">
    <property type="entry name" value="RT_dom"/>
</dbReference>
<proteinExistence type="inferred from homology"/>
<dbReference type="InterPro" id="IPR043502">
    <property type="entry name" value="DNA/RNA_pol_sf"/>
</dbReference>
<dbReference type="RefSeq" id="WP_013687545.1">
    <property type="nucleotide sequence ID" value="NC_015321.1"/>
</dbReference>
<dbReference type="PANTHER" id="PTHR34047:SF8">
    <property type="entry name" value="PROTEIN YKFC"/>
    <property type="match status" value="1"/>
</dbReference>
<keyword evidence="3" id="KW-0808">Transferase</keyword>
<dbReference type="AlphaFoldDB" id="F2IGZ5"/>
<evidence type="ECO:0000313" key="3">
    <source>
        <dbReference type="EMBL" id="AEA44776.1"/>
    </source>
</evidence>
<dbReference type="Proteomes" id="UP000007463">
    <property type="component" value="Chromosome"/>
</dbReference>
<dbReference type="SUPFAM" id="SSF56672">
    <property type="entry name" value="DNA/RNA polymerases"/>
    <property type="match status" value="1"/>
</dbReference>
<dbReference type="Pfam" id="PF00078">
    <property type="entry name" value="RVT_1"/>
    <property type="match status" value="1"/>
</dbReference>
<evidence type="ECO:0000259" key="2">
    <source>
        <dbReference type="PROSITE" id="PS50878"/>
    </source>
</evidence>
<keyword evidence="3" id="KW-0695">RNA-directed DNA polymerase</keyword>
<dbReference type="OrthoDB" id="9780724at2"/>
<dbReference type="GO" id="GO:0003964">
    <property type="term" value="F:RNA-directed DNA polymerase activity"/>
    <property type="evidence" value="ECO:0007669"/>
    <property type="project" value="UniProtKB-KW"/>
</dbReference>
<name>F2IGZ5_FLUTR</name>
<sequence>MELPDWFKIKGYYHISPQTSGSWKDYSKIEAKLKSKEFVANYAFYPLLHTIIDERKFKKIPNETSKRAHSFVDENGVIKKNVKKRPLHYANHFDALIMAYYAEKLQEKYDEQLKKNLELDKSVTAYRKIPVDDTPDKNKGNIHFAKEVFDEIKMRVCDSGDTIVMAFDIKSFFSTLNHGFLYKKWAELINEKDLPADHLNVFKAATKFSFIYKNDLKRLGKGPQRKYDEKRLAEIRNKNGFRAYFESPKDFRTSVKKGEIHIFQNNFKNEAGEQVGIPQGLPISALLANLYLLDFDKTIIQKLVDQKRCYYRRYSDDIIVICSPEQTELVNQVVTEEMKRQEVIISTEKTEVFRFQNTNTGISVFKKSGEEWIKNQPLNYLGFEFYGTKTLIKSTNISKFYRRMIYAVKNKSKLALKIAEKEGDKPILFKRQLYRIYRNVDLDHHSAKKNFLRFEKRDTGEFQMISDKSKKKPSGNYFTYAERAAEIMDEPAIIKQVRNEKKIFNQALDKYFHSKRKK</sequence>
<keyword evidence="3" id="KW-0548">Nucleotidyltransferase</keyword>
<reference evidence="3 4" key="1">
    <citation type="journal article" date="2011" name="Stand. Genomic Sci.">
        <title>Complete genome sequence of the gliding freshwater bacterium Fluviicola taffensis type strain (RW262).</title>
        <authorList>
            <person name="Woyke T."/>
            <person name="Chertkov O."/>
            <person name="Lapidus A."/>
            <person name="Nolan M."/>
            <person name="Lucas S."/>
            <person name="Del Rio T.G."/>
            <person name="Tice H."/>
            <person name="Cheng J.F."/>
            <person name="Tapia R."/>
            <person name="Han C."/>
            <person name="Goodwin L."/>
            <person name="Pitluck S."/>
            <person name="Liolios K."/>
            <person name="Pagani I."/>
            <person name="Ivanova N."/>
            <person name="Huntemann M."/>
            <person name="Mavromatis K."/>
            <person name="Mikhailova N."/>
            <person name="Pati A."/>
            <person name="Chen A."/>
            <person name="Palaniappan K."/>
            <person name="Land M."/>
            <person name="Hauser L."/>
            <person name="Brambilla E.M."/>
            <person name="Rohde M."/>
            <person name="Mwirichia R."/>
            <person name="Sikorski J."/>
            <person name="Tindall B.J."/>
            <person name="Goker M."/>
            <person name="Bristow J."/>
            <person name="Eisen J.A."/>
            <person name="Markowitz V."/>
            <person name="Hugenholtz P."/>
            <person name="Klenk H.P."/>
            <person name="Kyrpides N.C."/>
        </authorList>
    </citation>
    <scope>NUCLEOTIDE SEQUENCE [LARGE SCALE GENOMIC DNA]</scope>
    <source>
        <strain evidence="4">DSM 16823 / RW262 / RW262</strain>
    </source>
</reference>
<accession>F2IGZ5</accession>
<evidence type="ECO:0000256" key="1">
    <source>
        <dbReference type="ARBA" id="ARBA00034120"/>
    </source>
</evidence>
<dbReference type="HOGENOM" id="CLU_038920_0_0_10"/>
<keyword evidence="4" id="KW-1185">Reference proteome</keyword>
<dbReference type="InterPro" id="IPR051083">
    <property type="entry name" value="GrpII_Intron_Splice-Mob/Def"/>
</dbReference>
<dbReference type="EMBL" id="CP002542">
    <property type="protein sequence ID" value="AEA44776.1"/>
    <property type="molecule type" value="Genomic_DNA"/>
</dbReference>
<comment type="similarity">
    <text evidence="1">Belongs to the bacterial reverse transcriptase family.</text>
</comment>
<dbReference type="eggNOG" id="COG3344">
    <property type="taxonomic scope" value="Bacteria"/>
</dbReference>
<organism evidence="3 4">
    <name type="scientific">Fluviicola taffensis (strain DSM 16823 / NCIMB 13979 / RW262)</name>
    <dbReference type="NCBI Taxonomy" id="755732"/>
    <lineage>
        <taxon>Bacteria</taxon>
        <taxon>Pseudomonadati</taxon>
        <taxon>Bacteroidota</taxon>
        <taxon>Flavobacteriia</taxon>
        <taxon>Flavobacteriales</taxon>
        <taxon>Crocinitomicaceae</taxon>
        <taxon>Fluviicola</taxon>
    </lineage>
</organism>
<evidence type="ECO:0000313" key="4">
    <source>
        <dbReference type="Proteomes" id="UP000007463"/>
    </source>
</evidence>
<feature type="domain" description="Reverse transcriptase" evidence="2">
    <location>
        <begin position="58"/>
        <end position="385"/>
    </location>
</feature>
<reference evidence="4" key="2">
    <citation type="submission" date="2011-02" db="EMBL/GenBank/DDBJ databases">
        <title>The complete genome of Fluviicola taffensis DSM 16823.</title>
        <authorList>
            <consortium name="US DOE Joint Genome Institute (JGI-PGF)"/>
            <person name="Lucas S."/>
            <person name="Copeland A."/>
            <person name="Lapidus A."/>
            <person name="Bruce D."/>
            <person name="Goodwin L."/>
            <person name="Pitluck S."/>
            <person name="Kyrpides N."/>
            <person name="Mavromatis K."/>
            <person name="Ivanova N."/>
            <person name="Mikhailova N."/>
            <person name="Pagani I."/>
            <person name="Chertkov O."/>
            <person name="Detter J.C."/>
            <person name="Han C."/>
            <person name="Tapia R."/>
            <person name="Land M."/>
            <person name="Hauser L."/>
            <person name="Markowitz V."/>
            <person name="Cheng J.-F."/>
            <person name="Hugenholtz P."/>
            <person name="Woyke T."/>
            <person name="Wu D."/>
            <person name="Tindall B."/>
            <person name="Pomrenke H.G."/>
            <person name="Brambilla E."/>
            <person name="Klenk H.-P."/>
            <person name="Eisen J.A."/>
        </authorList>
    </citation>
    <scope>NUCLEOTIDE SEQUENCE [LARGE SCALE GENOMIC DNA]</scope>
    <source>
        <strain evidence="4">DSM 16823 / RW262 / RW262</strain>
    </source>
</reference>
<dbReference type="PANTHER" id="PTHR34047">
    <property type="entry name" value="NUCLEAR INTRON MATURASE 1, MITOCHONDRIAL-RELATED"/>
    <property type="match status" value="1"/>
</dbReference>
<protein>
    <submittedName>
        <fullName evidence="3">RNA-directed DNA polymerase (Reverse transcriptase)</fullName>
    </submittedName>
</protein>